<comment type="caution">
    <text evidence="2">The sequence shown here is derived from an EMBL/GenBank/DDBJ whole genome shotgun (WGS) entry which is preliminary data.</text>
</comment>
<accession>A0A1E7W8Q3</accession>
<dbReference type="InterPro" id="IPR037165">
    <property type="entry name" value="AldOxase/xan_DH_Mopterin-bd_sf"/>
</dbReference>
<dbReference type="PIRSF" id="PIRSF036389">
    <property type="entry name" value="IOR_B"/>
    <property type="match status" value="1"/>
</dbReference>
<reference evidence="3" key="1">
    <citation type="journal article" date="2016" name="Front. Microbiol.">
        <title>Molecular Keys to the Janthinobacterium and Duganella spp. Interaction with the Plant Pathogen Fusarium graminearum.</title>
        <authorList>
            <person name="Haack F.S."/>
            <person name="Poehlein A."/>
            <person name="Kroger C."/>
            <person name="Voigt C.A."/>
            <person name="Piepenbring M."/>
            <person name="Bode H.B."/>
            <person name="Daniel R."/>
            <person name="Schafer W."/>
            <person name="Streit W.R."/>
        </authorList>
    </citation>
    <scope>NUCLEOTIDE SEQUENCE [LARGE SCALE GENOMIC DNA]</scope>
    <source>
        <strain evidence="3">T54</strain>
    </source>
</reference>
<proteinExistence type="predicted"/>
<name>A0A1E7W8Q3_9BURK</name>
<protein>
    <submittedName>
        <fullName evidence="2">Isoquinoline 1-oxidoreductase subunit beta</fullName>
        <ecNumber evidence="2">1.3.99.16</ecNumber>
    </submittedName>
</protein>
<dbReference type="PROSITE" id="PS51318">
    <property type="entry name" value="TAT"/>
    <property type="match status" value="1"/>
</dbReference>
<feature type="domain" description="Aldehyde oxidase/xanthine dehydrogenase a/b hammerhead" evidence="1">
    <location>
        <begin position="239"/>
        <end position="327"/>
    </location>
</feature>
<dbReference type="RefSeq" id="WP_070251760.1">
    <property type="nucleotide sequence ID" value="NZ_LROM01000147.1"/>
</dbReference>
<evidence type="ECO:0000259" key="1">
    <source>
        <dbReference type="SMART" id="SM01008"/>
    </source>
</evidence>
<dbReference type="PANTHER" id="PTHR47495">
    <property type="entry name" value="ALDEHYDE DEHYDROGENASE"/>
    <property type="match status" value="1"/>
</dbReference>
<keyword evidence="2" id="KW-0560">Oxidoreductase</keyword>
<gene>
    <name evidence="2" type="primary">iorB_3</name>
    <name evidence="2" type="ORF">DUPY_48890</name>
</gene>
<dbReference type="Proteomes" id="UP000175989">
    <property type="component" value="Unassembled WGS sequence"/>
</dbReference>
<evidence type="ECO:0000313" key="3">
    <source>
        <dbReference type="Proteomes" id="UP000175989"/>
    </source>
</evidence>
<keyword evidence="3" id="KW-1185">Reference proteome</keyword>
<organism evidence="2 3">
    <name type="scientific">Duganella phyllosphaerae</name>
    <dbReference type="NCBI Taxonomy" id="762836"/>
    <lineage>
        <taxon>Bacteria</taxon>
        <taxon>Pseudomonadati</taxon>
        <taxon>Pseudomonadota</taxon>
        <taxon>Betaproteobacteria</taxon>
        <taxon>Burkholderiales</taxon>
        <taxon>Oxalobacteraceae</taxon>
        <taxon>Telluria group</taxon>
        <taxon>Duganella</taxon>
    </lineage>
</organism>
<dbReference type="Pfam" id="PF20256">
    <property type="entry name" value="MoCoBD_2"/>
    <property type="match status" value="2"/>
</dbReference>
<dbReference type="SMART" id="SM01008">
    <property type="entry name" value="Ald_Xan_dh_C"/>
    <property type="match status" value="1"/>
</dbReference>
<dbReference type="EC" id="1.3.99.16" evidence="2"/>
<evidence type="ECO:0000313" key="2">
    <source>
        <dbReference type="EMBL" id="OEZ92630.1"/>
    </source>
</evidence>
<dbReference type="PANTHER" id="PTHR47495:SF2">
    <property type="entry name" value="ALDEHYDE DEHYDROGENASE"/>
    <property type="match status" value="1"/>
</dbReference>
<dbReference type="InterPro" id="IPR008274">
    <property type="entry name" value="AldOxase/xan_DH_MoCoBD1"/>
</dbReference>
<sequence>MSKVSRRRFLFGGVAAMGALVVGWGVLPARQRLHGSVSLPLTGGALALNGWVAVAPDGAVTIAMPRSEMGQGVHTALPMLVAEEMDVPLASVRLVQAPLDAIFGNIAMLQDGLPFHPDDDGALKAGARWIVGKVARELGISITGGSSSVKDAWLPMREAGAAARAMLVAAAAGQWRADAADCRTEDGHVLHRDGRKLAYGALAAAAVTSQPGEVRLKTPQQFKLIGRAQPRRDTPSKVDGSAVFGIDVRVPGMVYAAVRMAPVIGGAVATVDTSVALKMPGVLRVVDFSRALGHLAGAGAGVAVVARSWWQARQAALALVITWRDGANAGLSSEQVFDHFAATLDKEDGHAYHQVGDMDSVEGKGAGVARAIGAEYRAPYLAHAAMEPINCTAQVNVRDGKVHLWAPTQSPGFAVKAAAQAAGVAPAAVTLEVTMLGGGFGRRLDVDMVAQAVAIARAMEGVPVQTIWSREDDMGHDVYRPAALARFAATLDAAGHVLGYDCKSASGSVSHQFFKRNLGLPAAGPDKTTAEGAFDMPYELPNQRIRHVIVESAVPLGYWRSVGHSHNAFFKESFIDELAHAAGRDEVAFRRALLAHHPRHLAVLDAAVARAGAAPAGRAHGVALHQSFGTIVAQVAQVSVAGTEIRVHRVVCAIDCGLAVNPNIIAQQAESGVVFGLSAALFGAVTIKDGKVEQSNFHDYPVARLNQAPEVETIIMPSAAHPEGMGEPAVPPIAPAVANAVFKLTGKRLRSLPLSLSS</sequence>
<dbReference type="OrthoDB" id="6073217at2"/>
<dbReference type="InterPro" id="IPR046867">
    <property type="entry name" value="AldOxase/xan_DH_MoCoBD2"/>
</dbReference>
<dbReference type="InterPro" id="IPR012368">
    <property type="entry name" value="OxRdtase_Mopterin-bd_su_IorB"/>
</dbReference>
<dbReference type="AlphaFoldDB" id="A0A1E7W8Q3"/>
<dbReference type="InterPro" id="IPR000674">
    <property type="entry name" value="Ald_Oxase/Xan_DH_a/b"/>
</dbReference>
<dbReference type="PATRIC" id="fig|762836.4.peg.5030"/>
<dbReference type="InterPro" id="IPR006311">
    <property type="entry name" value="TAT_signal"/>
</dbReference>
<dbReference type="Gene3D" id="3.30.365.10">
    <property type="entry name" value="Aldehyde oxidase/xanthine dehydrogenase, molybdopterin binding domain"/>
    <property type="match status" value="4"/>
</dbReference>
<dbReference type="InterPro" id="IPR052516">
    <property type="entry name" value="N-heterocyclic_Hydroxylase"/>
</dbReference>
<dbReference type="GO" id="GO:0047121">
    <property type="term" value="F:isoquinoline 1-oxidoreductase activity"/>
    <property type="evidence" value="ECO:0007669"/>
    <property type="project" value="UniProtKB-EC"/>
</dbReference>
<dbReference type="Pfam" id="PF02738">
    <property type="entry name" value="MoCoBD_1"/>
    <property type="match status" value="1"/>
</dbReference>
<dbReference type="SUPFAM" id="SSF56003">
    <property type="entry name" value="Molybdenum cofactor-binding domain"/>
    <property type="match status" value="2"/>
</dbReference>
<dbReference type="Gene3D" id="3.90.1170.50">
    <property type="entry name" value="Aldehyde oxidase/xanthine dehydrogenase, a/b hammerhead"/>
    <property type="match status" value="1"/>
</dbReference>
<dbReference type="EMBL" id="LROM01000147">
    <property type="protein sequence ID" value="OEZ92630.1"/>
    <property type="molecule type" value="Genomic_DNA"/>
</dbReference>